<feature type="domain" description="Aminoacyl-transfer RNA synthetases class-II family profile" evidence="7">
    <location>
        <begin position="420"/>
        <end position="832"/>
    </location>
</feature>
<dbReference type="InterPro" id="IPR004364">
    <property type="entry name" value="Aa-tRNA-synt_II"/>
</dbReference>
<evidence type="ECO:0000256" key="4">
    <source>
        <dbReference type="ARBA" id="ARBA00022840"/>
    </source>
</evidence>
<evidence type="ECO:0000256" key="2">
    <source>
        <dbReference type="ARBA" id="ARBA00022598"/>
    </source>
</evidence>
<dbReference type="CDD" id="cd00755">
    <property type="entry name" value="YgdL_like"/>
    <property type="match status" value="1"/>
</dbReference>
<dbReference type="SUPFAM" id="SSF55681">
    <property type="entry name" value="Class II aaRS and biotin synthetases"/>
    <property type="match status" value="2"/>
</dbReference>
<dbReference type="CDD" id="cd00777">
    <property type="entry name" value="AspRS_core"/>
    <property type="match status" value="1"/>
</dbReference>
<reference evidence="8" key="2">
    <citation type="submission" date="2020-02" db="EMBL/GenBank/DDBJ databases">
        <authorList>
            <person name="Studholme D.J."/>
        </authorList>
    </citation>
    <scope>NUCLEOTIDE SEQUENCE</scope>
    <source>
        <strain evidence="8">00238/432</strain>
    </source>
</reference>
<dbReference type="CDD" id="cd00859">
    <property type="entry name" value="HisRS_anticodon"/>
    <property type="match status" value="1"/>
</dbReference>
<dbReference type="PRINTS" id="PR01042">
    <property type="entry name" value="TRNASYNTHASP"/>
</dbReference>
<dbReference type="InterPro" id="IPR004524">
    <property type="entry name" value="Asp-tRNA-ligase_1"/>
</dbReference>
<dbReference type="Pfam" id="PF02938">
    <property type="entry name" value="GAD"/>
    <property type="match status" value="1"/>
</dbReference>
<evidence type="ECO:0000256" key="1">
    <source>
        <dbReference type="ARBA" id="ARBA00006303"/>
    </source>
</evidence>
<dbReference type="InterPro" id="IPR002312">
    <property type="entry name" value="Asp/Asn-tRNA-synth_IIb"/>
</dbReference>
<dbReference type="GO" id="GO:0004815">
    <property type="term" value="F:aspartate-tRNA ligase activity"/>
    <property type="evidence" value="ECO:0007669"/>
    <property type="project" value="TreeGrafter"/>
</dbReference>
<name>A0A8J4WHL8_9STRA</name>
<reference evidence="8" key="1">
    <citation type="journal article" date="2015" name="Genom Data">
        <title>Draft genome sequences of Phytophthora kernoviae and Phytophthora ramorum lineage EU2 from Scotland.</title>
        <authorList>
            <person name="Sambles C."/>
            <person name="Schlenzig A."/>
            <person name="O'Neill P."/>
            <person name="Grant M."/>
            <person name="Studholme D.J."/>
        </authorList>
    </citation>
    <scope>NUCLEOTIDE SEQUENCE</scope>
    <source>
        <strain evidence="8">00238/432</strain>
    </source>
</reference>
<dbReference type="InterPro" id="IPR015807">
    <property type="entry name" value="His-tRNA-ligase"/>
</dbReference>
<dbReference type="Gene3D" id="3.30.930.10">
    <property type="entry name" value="Bira Bifunctional Protein, Domain 2"/>
    <property type="match status" value="2"/>
</dbReference>
<dbReference type="InterPro" id="IPR029351">
    <property type="entry name" value="GAD_dom"/>
</dbReference>
<dbReference type="InterPro" id="IPR033656">
    <property type="entry name" value="HisRS_anticodon"/>
</dbReference>
<dbReference type="PANTHER" id="PTHR22594">
    <property type="entry name" value="ASPARTYL/LYSYL-TRNA SYNTHETASE"/>
    <property type="match status" value="1"/>
</dbReference>
<dbReference type="GO" id="GO:0004821">
    <property type="term" value="F:histidine-tRNA ligase activity"/>
    <property type="evidence" value="ECO:0007669"/>
    <property type="project" value="InterPro"/>
</dbReference>
<sequence length="1105" mass="123149">MFRYERPQAGRQRQFHQFGVEAIGALDPAIDAEVIALGYQLCVELGLKDVKVEINSVGNPTSRAEYREKLLGFLRPMKDSLCKDCQSRMERNPLRVLDCKVDQDKFAGAPSILDSLDEESLNHFAKLKEYLDDFGVDYAVNNRLVRGLDYYTLTAFELKAQGIGAIDTVGGGGRYNGLVGDIGGPDQPGIGFGIGLERIQLILEHQNIDVSSLAPLDVYFVALGEAADREVNRQLFKLRQSGLSGERDYLGRKMKAQMKSADRFKARYTAILGDDELERGEIALKSMDTGEQQTVKLDDLVATTRRDLGGVLFIDLRDRSGIVQVVFNPAYSGEALQIADRVRSEYVIAVTGKVVKRDEETVNKNLPTGEIEVQITEIEVLNAAKTPPFFIEDGVEVDESLRLKYRYLDLRRPEMFETLKLRSKASKVFRDYLDGEEFVEVETPILTKSSPEGARDYLVPSRVHEGEFFALPQSPQIYKQLLMVGGLERYYQIARCFRDEDLRADRQPEFTQVDIETSFLQQDDLLPMMEELMAKLLRETKGIELELPFQRITYADAMGKYGSDKPDLRFGMELVEMNDIVANSGVKVFASVIEKGGEVKVLNAKGCGTWSRKEIDDLGPFAARYGAKGLAWIQVKDGEFKGPIVKFFTPEEIEAVKERTGAEEGDLLLFSADTKKVVADVLGALRLKIGRQLGLIDDSKFKFAWVVDFPLLGYDEDAKRYVAEHHPFTRPKDEDVHLFDTDPGAIRAQAYDLVLNGYEVGGGSMRIYKRDVQEKMFAALGLSPEVANEKFGYLLEAFEYGTPPHGGIAFGLDRLVMLLAGRTNLRETIAFPKTASATDLLMNAPSEVDNSQLEQLHIRVAQLAIGPEGLNALKNSTVAVLGIGGVGGIAVEALARSGVGRIILIDKDVVDITNINRQIHALTTTVGQKKADLMVERVKLINPECDAIALNMFYTEETYEELFKYELDYVLDASDTIIYKIHLIKECLKRNIPVISSMGAANKMDPTKFQVADISKTTMDPIARVVRTTLRKEGIKKGVKVVFSTEKPLKPREDVTQKIVPENAPEIRKAKQPPASNAFVPPVAGLIMVSVAVKELIEIAENKQQ</sequence>
<dbReference type="SUPFAM" id="SSF50249">
    <property type="entry name" value="Nucleic acid-binding proteins"/>
    <property type="match status" value="1"/>
</dbReference>
<dbReference type="InterPro" id="IPR004115">
    <property type="entry name" value="GAD-like_sf"/>
</dbReference>
<dbReference type="NCBIfam" id="TIGR00459">
    <property type="entry name" value="aspS_bact"/>
    <property type="match status" value="1"/>
</dbReference>
<dbReference type="CDD" id="cd00773">
    <property type="entry name" value="HisRS-like_core"/>
    <property type="match status" value="1"/>
</dbReference>
<dbReference type="GO" id="GO:0005524">
    <property type="term" value="F:ATP binding"/>
    <property type="evidence" value="ECO:0007669"/>
    <property type="project" value="UniProtKB-KW"/>
</dbReference>
<dbReference type="AlphaFoldDB" id="A0A8J4WHL8"/>
<dbReference type="Gene3D" id="2.40.50.140">
    <property type="entry name" value="Nucleic acid-binding proteins"/>
    <property type="match status" value="1"/>
</dbReference>
<dbReference type="InterPro" id="IPR000594">
    <property type="entry name" value="ThiF_NAD_FAD-bd"/>
</dbReference>
<dbReference type="PROSITE" id="PS50862">
    <property type="entry name" value="AA_TRNA_LIGASE_II"/>
    <property type="match status" value="2"/>
</dbReference>
<dbReference type="SUPFAM" id="SSF52954">
    <property type="entry name" value="Class II aaRS ABD-related"/>
    <property type="match status" value="1"/>
</dbReference>
<dbReference type="FunFam" id="3.40.50.720:FF:000141">
    <property type="entry name" value="tRNA threonylcarbamoyladenosine dehydratase"/>
    <property type="match status" value="1"/>
</dbReference>
<dbReference type="GO" id="GO:0006427">
    <property type="term" value="P:histidyl-tRNA aminoacylation"/>
    <property type="evidence" value="ECO:0007669"/>
    <property type="project" value="InterPro"/>
</dbReference>
<dbReference type="GO" id="GO:0008641">
    <property type="term" value="F:ubiquitin-like modifier activating enzyme activity"/>
    <property type="evidence" value="ECO:0007669"/>
    <property type="project" value="InterPro"/>
</dbReference>
<dbReference type="EMBL" id="AOFI03000087">
    <property type="protein sequence ID" value="KAF4321966.1"/>
    <property type="molecule type" value="Genomic_DNA"/>
</dbReference>
<dbReference type="HAMAP" id="MF_00044">
    <property type="entry name" value="Asp_tRNA_synth_type1"/>
    <property type="match status" value="1"/>
</dbReference>
<keyword evidence="6" id="KW-0030">Aminoacyl-tRNA synthetase</keyword>
<dbReference type="SUPFAM" id="SSF69572">
    <property type="entry name" value="Activating enzymes of the ubiquitin-like proteins"/>
    <property type="match status" value="1"/>
</dbReference>
<evidence type="ECO:0000259" key="7">
    <source>
        <dbReference type="PROSITE" id="PS50862"/>
    </source>
</evidence>
<keyword evidence="4" id="KW-0067">ATP-binding</keyword>
<evidence type="ECO:0000256" key="5">
    <source>
        <dbReference type="ARBA" id="ARBA00022917"/>
    </source>
</evidence>
<dbReference type="GO" id="GO:0003676">
    <property type="term" value="F:nucleic acid binding"/>
    <property type="evidence" value="ECO:0007669"/>
    <property type="project" value="InterPro"/>
</dbReference>
<comment type="similarity">
    <text evidence="1">Belongs to the class-II aminoacyl-tRNA synthetase family. Type 1 subfamily.</text>
</comment>
<dbReference type="InterPro" id="IPR045864">
    <property type="entry name" value="aa-tRNA-synth_II/BPL/LPL"/>
</dbReference>
<dbReference type="Proteomes" id="UP000702964">
    <property type="component" value="Unassembled WGS sequence"/>
</dbReference>
<accession>A0A8J4WHL8</accession>
<dbReference type="Pfam" id="PF00152">
    <property type="entry name" value="tRNA-synt_2"/>
    <property type="match status" value="1"/>
</dbReference>
<dbReference type="InterPro" id="IPR041715">
    <property type="entry name" value="HisRS-like_core"/>
</dbReference>
<gene>
    <name evidence="8" type="ORF">G195_004863</name>
</gene>
<dbReference type="GO" id="GO:0005737">
    <property type="term" value="C:cytoplasm"/>
    <property type="evidence" value="ECO:0007669"/>
    <property type="project" value="InterPro"/>
</dbReference>
<dbReference type="GO" id="GO:0006422">
    <property type="term" value="P:aspartyl-tRNA aminoacylation"/>
    <property type="evidence" value="ECO:0007669"/>
    <property type="project" value="TreeGrafter"/>
</dbReference>
<dbReference type="PANTHER" id="PTHR22594:SF5">
    <property type="entry name" value="ASPARTATE--TRNA LIGASE, MITOCHONDRIAL"/>
    <property type="match status" value="1"/>
</dbReference>
<dbReference type="SUPFAM" id="SSF55261">
    <property type="entry name" value="GAD domain-like"/>
    <property type="match status" value="1"/>
</dbReference>
<dbReference type="InterPro" id="IPR006195">
    <property type="entry name" value="aa-tRNA-synth_II"/>
</dbReference>
<evidence type="ECO:0000313" key="9">
    <source>
        <dbReference type="Proteomes" id="UP000702964"/>
    </source>
</evidence>
<dbReference type="InterPro" id="IPR012340">
    <property type="entry name" value="NA-bd_OB-fold"/>
</dbReference>
<dbReference type="NCBIfam" id="TIGR00442">
    <property type="entry name" value="hisS"/>
    <property type="match status" value="1"/>
</dbReference>
<dbReference type="InterPro" id="IPR004365">
    <property type="entry name" value="NA-bd_OB_tRNA"/>
</dbReference>
<dbReference type="InterPro" id="IPR035985">
    <property type="entry name" value="Ubiquitin-activating_enz"/>
</dbReference>
<dbReference type="Gene3D" id="3.30.1360.30">
    <property type="entry name" value="GAD-like domain"/>
    <property type="match status" value="1"/>
</dbReference>
<dbReference type="Pfam" id="PF01336">
    <property type="entry name" value="tRNA_anti-codon"/>
    <property type="match status" value="1"/>
</dbReference>
<dbReference type="InterPro" id="IPR047089">
    <property type="entry name" value="Asp-tRNA-ligase_1_N"/>
</dbReference>
<evidence type="ECO:0000256" key="6">
    <source>
        <dbReference type="ARBA" id="ARBA00023146"/>
    </source>
</evidence>
<protein>
    <recommendedName>
        <fullName evidence="7">Aminoacyl-transfer RNA synthetases class-II family profile domain-containing protein</fullName>
    </recommendedName>
</protein>
<organism evidence="8 9">
    <name type="scientific">Phytophthora kernoviae 00238/432</name>
    <dbReference type="NCBI Taxonomy" id="1284355"/>
    <lineage>
        <taxon>Eukaryota</taxon>
        <taxon>Sar</taxon>
        <taxon>Stramenopiles</taxon>
        <taxon>Oomycota</taxon>
        <taxon>Peronosporomycetes</taxon>
        <taxon>Peronosporales</taxon>
        <taxon>Peronosporaceae</taxon>
        <taxon>Phytophthora</taxon>
    </lineage>
</organism>
<dbReference type="Gene3D" id="3.40.50.720">
    <property type="entry name" value="NAD(P)-binding Rossmann-like Domain"/>
    <property type="match status" value="1"/>
</dbReference>
<dbReference type="InterPro" id="IPR047090">
    <property type="entry name" value="AspRS_core"/>
</dbReference>
<keyword evidence="2" id="KW-0436">Ligase</keyword>
<keyword evidence="5" id="KW-0648">Protein biosynthesis</keyword>
<evidence type="ECO:0000256" key="3">
    <source>
        <dbReference type="ARBA" id="ARBA00022741"/>
    </source>
</evidence>
<dbReference type="CDD" id="cd04317">
    <property type="entry name" value="EcAspRS_like_N"/>
    <property type="match status" value="1"/>
</dbReference>
<dbReference type="Pfam" id="PF13393">
    <property type="entry name" value="tRNA-synt_His"/>
    <property type="match status" value="1"/>
</dbReference>
<dbReference type="NCBIfam" id="NF001750">
    <property type="entry name" value="PRK00476.1"/>
    <property type="match status" value="1"/>
</dbReference>
<feature type="domain" description="Aminoacyl-transfer RNA synthetases class-II family profile" evidence="7">
    <location>
        <begin position="1"/>
        <end position="215"/>
    </location>
</feature>
<dbReference type="Pfam" id="PF00899">
    <property type="entry name" value="ThiF"/>
    <property type="match status" value="1"/>
</dbReference>
<keyword evidence="3" id="KW-0547">Nucleotide-binding</keyword>
<evidence type="ECO:0000313" key="8">
    <source>
        <dbReference type="EMBL" id="KAF4321966.1"/>
    </source>
</evidence>
<comment type="caution">
    <text evidence="8">The sequence shown here is derived from an EMBL/GenBank/DDBJ whole genome shotgun (WGS) entry which is preliminary data.</text>
</comment>
<proteinExistence type="inferred from homology"/>